<dbReference type="Pfam" id="PF11189">
    <property type="entry name" value="DUF2973"/>
    <property type="match status" value="1"/>
</dbReference>
<feature type="compositionally biased region" description="Polar residues" evidence="1">
    <location>
        <begin position="42"/>
        <end position="62"/>
    </location>
</feature>
<evidence type="ECO:0000256" key="1">
    <source>
        <dbReference type="SAM" id="MobiDB-lite"/>
    </source>
</evidence>
<dbReference type="EMBL" id="JAAHFQ010000251">
    <property type="protein sequence ID" value="NER28709.1"/>
    <property type="molecule type" value="Genomic_DNA"/>
</dbReference>
<accession>A0A6B3N6G7</accession>
<feature type="transmembrane region" description="Helical" evidence="2">
    <location>
        <begin position="6"/>
        <end position="26"/>
    </location>
</feature>
<feature type="region of interest" description="Disordered" evidence="1">
    <location>
        <begin position="38"/>
        <end position="75"/>
    </location>
</feature>
<keyword evidence="2" id="KW-0812">Transmembrane</keyword>
<reference evidence="3" key="1">
    <citation type="submission" date="2019-11" db="EMBL/GenBank/DDBJ databases">
        <title>Genomic insights into an expanded diversity of filamentous marine cyanobacteria reveals the extraordinary biosynthetic potential of Moorea and Okeania.</title>
        <authorList>
            <person name="Ferreira Leao T."/>
            <person name="Wang M."/>
            <person name="Moss N."/>
            <person name="Da Silva R."/>
            <person name="Sanders J."/>
            <person name="Nurk S."/>
            <person name="Gurevich A."/>
            <person name="Humphrey G."/>
            <person name="Reher R."/>
            <person name="Zhu Q."/>
            <person name="Belda-Ferre P."/>
            <person name="Glukhov E."/>
            <person name="Rex R."/>
            <person name="Dorrestein P.C."/>
            <person name="Knight R."/>
            <person name="Pevzner P."/>
            <person name="Gerwick W.H."/>
            <person name="Gerwick L."/>
        </authorList>
    </citation>
    <scope>NUCLEOTIDE SEQUENCE</scope>
    <source>
        <strain evidence="3">SIO1C4</strain>
    </source>
</reference>
<sequence>MLHLLYLIAFTTIAFLAIANLIRSLLSVSLDSQRFYPPAGKSQASWDPQQMNSSPSPENSTPHPEMLDERGNPVNEPLLVMRSLTVEDAREKLDALYNWSPSNSAETQEES</sequence>
<keyword evidence="2" id="KW-1133">Transmembrane helix</keyword>
<gene>
    <name evidence="3" type="ORF">F6J89_14005</name>
</gene>
<name>A0A6B3N6G7_9CYAN</name>
<dbReference type="AlphaFoldDB" id="A0A6B3N6G7"/>
<dbReference type="InterPro" id="IPR021355">
    <property type="entry name" value="Phage_Syn9_Gp224"/>
</dbReference>
<evidence type="ECO:0000313" key="3">
    <source>
        <dbReference type="EMBL" id="NER28709.1"/>
    </source>
</evidence>
<protein>
    <submittedName>
        <fullName evidence="3">DUF2973 domain-containing protein</fullName>
    </submittedName>
</protein>
<organism evidence="3">
    <name type="scientific">Symploca sp. SIO1C4</name>
    <dbReference type="NCBI Taxonomy" id="2607765"/>
    <lineage>
        <taxon>Bacteria</taxon>
        <taxon>Bacillati</taxon>
        <taxon>Cyanobacteriota</taxon>
        <taxon>Cyanophyceae</taxon>
        <taxon>Coleofasciculales</taxon>
        <taxon>Coleofasciculaceae</taxon>
        <taxon>Symploca</taxon>
    </lineage>
</organism>
<keyword evidence="2" id="KW-0472">Membrane</keyword>
<evidence type="ECO:0000256" key="2">
    <source>
        <dbReference type="SAM" id="Phobius"/>
    </source>
</evidence>
<proteinExistence type="predicted"/>
<comment type="caution">
    <text evidence="3">The sequence shown here is derived from an EMBL/GenBank/DDBJ whole genome shotgun (WGS) entry which is preliminary data.</text>
</comment>